<accession>A0A314UDV6</accession>
<organism evidence="1 2">
    <name type="scientific">Prunus yedoensis var. nudiflora</name>
    <dbReference type="NCBI Taxonomy" id="2094558"/>
    <lineage>
        <taxon>Eukaryota</taxon>
        <taxon>Viridiplantae</taxon>
        <taxon>Streptophyta</taxon>
        <taxon>Embryophyta</taxon>
        <taxon>Tracheophyta</taxon>
        <taxon>Spermatophyta</taxon>
        <taxon>Magnoliopsida</taxon>
        <taxon>eudicotyledons</taxon>
        <taxon>Gunneridae</taxon>
        <taxon>Pentapetalae</taxon>
        <taxon>rosids</taxon>
        <taxon>fabids</taxon>
        <taxon>Rosales</taxon>
        <taxon>Rosaceae</taxon>
        <taxon>Amygdaloideae</taxon>
        <taxon>Amygdaleae</taxon>
        <taxon>Prunus</taxon>
    </lineage>
</organism>
<name>A0A314UDV6_PRUYE</name>
<evidence type="ECO:0000313" key="2">
    <source>
        <dbReference type="Proteomes" id="UP000250321"/>
    </source>
</evidence>
<reference evidence="1 2" key="1">
    <citation type="submission" date="2018-02" db="EMBL/GenBank/DDBJ databases">
        <title>Draft genome of wild Prunus yedoensis var. nudiflora.</title>
        <authorList>
            <person name="Baek S."/>
            <person name="Kim J.-H."/>
            <person name="Choi K."/>
            <person name="Kim G.-B."/>
            <person name="Cho A."/>
            <person name="Jang H."/>
            <person name="Shin C.-H."/>
            <person name="Yu H.-J."/>
            <person name="Mun J.-H."/>
        </authorList>
    </citation>
    <scope>NUCLEOTIDE SEQUENCE [LARGE SCALE GENOMIC DNA]</scope>
    <source>
        <strain evidence="2">cv. Jeju island</strain>
        <tissue evidence="1">Leaf</tissue>
    </source>
</reference>
<comment type="caution">
    <text evidence="1">The sequence shown here is derived from an EMBL/GenBank/DDBJ whole genome shotgun (WGS) entry which is preliminary data.</text>
</comment>
<proteinExistence type="predicted"/>
<evidence type="ECO:0000313" key="1">
    <source>
        <dbReference type="EMBL" id="PQM35685.1"/>
    </source>
</evidence>
<dbReference type="Proteomes" id="UP000250321">
    <property type="component" value="Unassembled WGS sequence"/>
</dbReference>
<dbReference type="AlphaFoldDB" id="A0A314UDV6"/>
<gene>
    <name evidence="1" type="ORF">Pyn_25176</name>
</gene>
<sequence>MTRTHTQIFTPRNQIITVTATTHHTHCRLCYCTLRRLREEDDDIFEGIFVISQPRGTHLSPKHKIWGFFWW</sequence>
<dbReference type="EMBL" id="PJQY01003648">
    <property type="protein sequence ID" value="PQM35685.1"/>
    <property type="molecule type" value="Genomic_DNA"/>
</dbReference>
<protein>
    <submittedName>
        <fullName evidence="1">Uncharacterized protein</fullName>
    </submittedName>
</protein>
<keyword evidence="2" id="KW-1185">Reference proteome</keyword>